<dbReference type="AlphaFoldDB" id="A0A557NXY9"/>
<dbReference type="PANTHER" id="PTHR10983">
    <property type="entry name" value="1-ACYLGLYCEROL-3-PHOSPHATE ACYLTRANSFERASE-RELATED"/>
    <property type="match status" value="1"/>
</dbReference>
<dbReference type="OrthoDB" id="319710at2"/>
<dbReference type="GO" id="GO:0016746">
    <property type="term" value="F:acyltransferase activity"/>
    <property type="evidence" value="ECO:0007669"/>
    <property type="project" value="UniProtKB-KW"/>
</dbReference>
<dbReference type="SUPFAM" id="SSF69593">
    <property type="entry name" value="Glycerol-3-phosphate (1)-acyltransferase"/>
    <property type="match status" value="1"/>
</dbReference>
<accession>A0A557NXY9</accession>
<dbReference type="SMART" id="SM00563">
    <property type="entry name" value="PlsC"/>
    <property type="match status" value="1"/>
</dbReference>
<dbReference type="NCBIfam" id="NF010621">
    <property type="entry name" value="PRK14014.1"/>
    <property type="match status" value="1"/>
</dbReference>
<dbReference type="GO" id="GO:0005886">
    <property type="term" value="C:plasma membrane"/>
    <property type="evidence" value="ECO:0007669"/>
    <property type="project" value="TreeGrafter"/>
</dbReference>
<dbReference type="Pfam" id="PF01553">
    <property type="entry name" value="Acyltransferase"/>
    <property type="match status" value="1"/>
</dbReference>
<evidence type="ECO:0000313" key="3">
    <source>
        <dbReference type="EMBL" id="TVO33268.1"/>
    </source>
</evidence>
<dbReference type="RefSeq" id="WP_089125154.1">
    <property type="nucleotide sequence ID" value="NZ_BSPV01000002.1"/>
</dbReference>
<dbReference type="CDD" id="cd07990">
    <property type="entry name" value="LPLAT_LCLAT1-like"/>
    <property type="match status" value="1"/>
</dbReference>
<keyword evidence="1" id="KW-0472">Membrane</keyword>
<feature type="transmembrane region" description="Helical" evidence="1">
    <location>
        <begin position="7"/>
        <end position="35"/>
    </location>
</feature>
<dbReference type="Proteomes" id="UP000319828">
    <property type="component" value="Unassembled WGS sequence"/>
</dbReference>
<dbReference type="InterPro" id="IPR002123">
    <property type="entry name" value="Plipid/glycerol_acylTrfase"/>
</dbReference>
<name>A0A557NXY9_9VIBR</name>
<keyword evidence="3" id="KW-0808">Transferase</keyword>
<sequence>MMAVIRFLISCLIVIINTALASFGIFLMAVVKWLVPIPIVQHTMSYTANRVMWLWASINNATLNIINPVEWQIEGGEALTQQGWYLVICNHQSWADIVVLCSVLRNRIPMPKFFLKYELLYVPFVGLACWALDMPFMRRYSKEYLAKHPEKKGQDLQTTRHSCGKFQYTPTTVVNYVEGTRHSYDKAKKRRSPYQHLLSPKSGGIAYTLAAMGEQFEYVVDVTLAYPDNIDKPFRDMLMGRLTKIVVKIDMIPISQVPQGDYFNQPNFKREFQTWLSSRWKDKDQYLDNLYRDGQEVQSIFDKAA</sequence>
<evidence type="ECO:0000259" key="2">
    <source>
        <dbReference type="SMART" id="SM00563"/>
    </source>
</evidence>
<keyword evidence="1" id="KW-0812">Transmembrane</keyword>
<organism evidence="3 4">
    <name type="scientific">Vibrio algivorus</name>
    <dbReference type="NCBI Taxonomy" id="1667024"/>
    <lineage>
        <taxon>Bacteria</taxon>
        <taxon>Pseudomonadati</taxon>
        <taxon>Pseudomonadota</taxon>
        <taxon>Gammaproteobacteria</taxon>
        <taxon>Vibrionales</taxon>
        <taxon>Vibrionaceae</taxon>
        <taxon>Vibrio</taxon>
    </lineage>
</organism>
<reference evidence="3 4" key="1">
    <citation type="submission" date="2019-07" db="EMBL/GenBank/DDBJ databases">
        <title>The draft genome sequence of Vibrio algivorus M1486.</title>
        <authorList>
            <person name="Meng X."/>
        </authorList>
    </citation>
    <scope>NUCLEOTIDE SEQUENCE [LARGE SCALE GENOMIC DNA]</scope>
    <source>
        <strain evidence="3 4">M1486</strain>
    </source>
</reference>
<dbReference type="PANTHER" id="PTHR10983:SF15">
    <property type="entry name" value="ACYLTRANSFERASE YIHG-RELATED"/>
    <property type="match status" value="1"/>
</dbReference>
<comment type="caution">
    <text evidence="3">The sequence shown here is derived from an EMBL/GenBank/DDBJ whole genome shotgun (WGS) entry which is preliminary data.</text>
</comment>
<evidence type="ECO:0000313" key="4">
    <source>
        <dbReference type="Proteomes" id="UP000319828"/>
    </source>
</evidence>
<protein>
    <submittedName>
        <fullName evidence="3">Acyltransferase</fullName>
    </submittedName>
</protein>
<feature type="domain" description="Phospholipid/glycerol acyltransferase" evidence="2">
    <location>
        <begin position="85"/>
        <end position="227"/>
    </location>
</feature>
<dbReference type="EMBL" id="VMKJ01000045">
    <property type="protein sequence ID" value="TVO33268.1"/>
    <property type="molecule type" value="Genomic_DNA"/>
</dbReference>
<evidence type="ECO:0000256" key="1">
    <source>
        <dbReference type="SAM" id="Phobius"/>
    </source>
</evidence>
<proteinExistence type="predicted"/>
<keyword evidence="1" id="KW-1133">Transmembrane helix</keyword>
<gene>
    <name evidence="3" type="ORF">FOF44_15855</name>
</gene>
<keyword evidence="3" id="KW-0012">Acyltransferase</keyword>